<evidence type="ECO:0000313" key="2">
    <source>
        <dbReference type="Proteomes" id="UP000821845"/>
    </source>
</evidence>
<organism evidence="1 2">
    <name type="scientific">Hyalomma asiaticum</name>
    <name type="common">Tick</name>
    <dbReference type="NCBI Taxonomy" id="266040"/>
    <lineage>
        <taxon>Eukaryota</taxon>
        <taxon>Metazoa</taxon>
        <taxon>Ecdysozoa</taxon>
        <taxon>Arthropoda</taxon>
        <taxon>Chelicerata</taxon>
        <taxon>Arachnida</taxon>
        <taxon>Acari</taxon>
        <taxon>Parasitiformes</taxon>
        <taxon>Ixodida</taxon>
        <taxon>Ixodoidea</taxon>
        <taxon>Ixodidae</taxon>
        <taxon>Hyalomminae</taxon>
        <taxon>Hyalomma</taxon>
    </lineage>
</organism>
<gene>
    <name evidence="1" type="ORF">HPB50_019038</name>
</gene>
<proteinExistence type="predicted"/>
<accession>A0ACB7TN56</accession>
<evidence type="ECO:0000313" key="1">
    <source>
        <dbReference type="EMBL" id="KAH6947449.1"/>
    </source>
</evidence>
<comment type="caution">
    <text evidence="1">The sequence shown here is derived from an EMBL/GenBank/DDBJ whole genome shotgun (WGS) entry which is preliminary data.</text>
</comment>
<dbReference type="EMBL" id="CM023481">
    <property type="protein sequence ID" value="KAH6947449.1"/>
    <property type="molecule type" value="Genomic_DNA"/>
</dbReference>
<dbReference type="Proteomes" id="UP000821845">
    <property type="component" value="Chromosome 1"/>
</dbReference>
<keyword evidence="2" id="KW-1185">Reference proteome</keyword>
<protein>
    <submittedName>
        <fullName evidence="1">Uncharacterized protein</fullName>
    </submittedName>
</protein>
<reference evidence="1" key="1">
    <citation type="submission" date="2020-05" db="EMBL/GenBank/DDBJ databases">
        <title>Large-scale comparative analyses of tick genomes elucidate their genetic diversity and vector capacities.</title>
        <authorList>
            <person name="Jia N."/>
            <person name="Wang J."/>
            <person name="Shi W."/>
            <person name="Du L."/>
            <person name="Sun Y."/>
            <person name="Zhan W."/>
            <person name="Jiang J."/>
            <person name="Wang Q."/>
            <person name="Zhang B."/>
            <person name="Ji P."/>
            <person name="Sakyi L.B."/>
            <person name="Cui X."/>
            <person name="Yuan T."/>
            <person name="Jiang B."/>
            <person name="Yang W."/>
            <person name="Lam T.T.-Y."/>
            <person name="Chang Q."/>
            <person name="Ding S."/>
            <person name="Wang X."/>
            <person name="Zhu J."/>
            <person name="Ruan X."/>
            <person name="Zhao L."/>
            <person name="Wei J."/>
            <person name="Que T."/>
            <person name="Du C."/>
            <person name="Cheng J."/>
            <person name="Dai P."/>
            <person name="Han X."/>
            <person name="Huang E."/>
            <person name="Gao Y."/>
            <person name="Liu J."/>
            <person name="Shao H."/>
            <person name="Ye R."/>
            <person name="Li L."/>
            <person name="Wei W."/>
            <person name="Wang X."/>
            <person name="Wang C."/>
            <person name="Yang T."/>
            <person name="Huo Q."/>
            <person name="Li W."/>
            <person name="Guo W."/>
            <person name="Chen H."/>
            <person name="Zhou L."/>
            <person name="Ni X."/>
            <person name="Tian J."/>
            <person name="Zhou Y."/>
            <person name="Sheng Y."/>
            <person name="Liu T."/>
            <person name="Pan Y."/>
            <person name="Xia L."/>
            <person name="Li J."/>
            <person name="Zhao F."/>
            <person name="Cao W."/>
        </authorList>
    </citation>
    <scope>NUCLEOTIDE SEQUENCE</scope>
    <source>
        <strain evidence="1">Hyas-2018</strain>
    </source>
</reference>
<sequence length="141" mass="15776">MRFNVHDDIALLREVTNINPFRDPTPWSTVAENLSVFVGRSFTPRAAKERCDRLMSQHVNDDRTNLRKSGTEEEYDEKAQLLDEIVELAKESSYTIRPLQRRASGPEPPSVRSGTQRAAADTRDAAAAALELSQDCAKDSS</sequence>
<name>A0ACB7TN56_HYAAI</name>